<evidence type="ECO:0000256" key="4">
    <source>
        <dbReference type="ARBA" id="ARBA00022692"/>
    </source>
</evidence>
<keyword evidence="8" id="KW-0460">Magnesium</keyword>
<evidence type="ECO:0000256" key="3">
    <source>
        <dbReference type="ARBA" id="ARBA00009589"/>
    </source>
</evidence>
<dbReference type="Proteomes" id="UP000218231">
    <property type="component" value="Unassembled WGS sequence"/>
</dbReference>
<feature type="transmembrane region" description="Helical" evidence="13">
    <location>
        <begin position="709"/>
        <end position="727"/>
    </location>
</feature>
<evidence type="ECO:0000256" key="7">
    <source>
        <dbReference type="ARBA" id="ARBA00022801"/>
    </source>
</evidence>
<feature type="transmembrane region" description="Helical" evidence="13">
    <location>
        <begin position="622"/>
        <end position="641"/>
    </location>
</feature>
<comment type="caution">
    <text evidence="14">The sequence shown here is derived from an EMBL/GenBank/DDBJ whole genome shotgun (WGS) entry which is preliminary data.</text>
</comment>
<evidence type="ECO:0000256" key="8">
    <source>
        <dbReference type="ARBA" id="ARBA00022842"/>
    </source>
</evidence>
<feature type="compositionally biased region" description="Polar residues" evidence="12">
    <location>
        <begin position="957"/>
        <end position="987"/>
    </location>
</feature>
<feature type="compositionally biased region" description="Acidic residues" evidence="12">
    <location>
        <begin position="881"/>
        <end position="892"/>
    </location>
</feature>
<keyword evidence="15" id="KW-1185">Reference proteome</keyword>
<keyword evidence="5" id="KW-0479">Metal-binding</keyword>
<dbReference type="InterPro" id="IPR036412">
    <property type="entry name" value="HAD-like_sf"/>
</dbReference>
<dbReference type="STRING" id="2018661.A0A2A2J9G2"/>
<dbReference type="EMBL" id="LIAE01010584">
    <property type="protein sequence ID" value="PAV58396.1"/>
    <property type="molecule type" value="Genomic_DNA"/>
</dbReference>
<dbReference type="GO" id="GO:0046872">
    <property type="term" value="F:metal ion binding"/>
    <property type="evidence" value="ECO:0007669"/>
    <property type="project" value="UniProtKB-KW"/>
</dbReference>
<dbReference type="NCBIfam" id="TIGR02244">
    <property type="entry name" value="HAD-IG-Ncltidse"/>
    <property type="match status" value="1"/>
</dbReference>
<evidence type="ECO:0000256" key="2">
    <source>
        <dbReference type="ARBA" id="ARBA00005748"/>
    </source>
</evidence>
<dbReference type="GO" id="GO:0008253">
    <property type="term" value="F:5'-nucleotidase activity"/>
    <property type="evidence" value="ECO:0007669"/>
    <property type="project" value="TreeGrafter"/>
</dbReference>
<evidence type="ECO:0000256" key="1">
    <source>
        <dbReference type="ARBA" id="ARBA00004575"/>
    </source>
</evidence>
<keyword evidence="4 13" id="KW-0812">Transmembrane</keyword>
<sequence>MARIKFVGFDMDATLAIYKTPQADKLAFETAKKRLVEVGYPPEIGSLSYDDKLVTRGVWFDKKLGNFLKMDEENGVLAAWHGTRRLNDHQIRVSYPNKHIQLEDSRIYIMNTVFNVSKTHLIASTISFMEENEKFTDMPNGEGFISHGRSITYHRIFADCHDAFDWVYTASNYRNILVENISHFIEYTPECGRLLETLSNGGERQVFLLTNSDYFYANHLMSYILGTSWHSYFDFVFVNGDKPRWFAEDIKFKEIDTQTGVIHLGNHEGELRKEKVYSGGSAAEFRRTTGMTGKDTLYVGDHIYGDVHKSKKISGIRTLLIIPELDVEEQIWKSETGRVYQLAQLQEKMYTNPDAQYTHPDTFTSVRNEAGVMFKEITDSMELKYGTMGSLMRHGIHQTHFAYAARKYADIYTSNVYNLLRYNLDTWHFFVPSLTLLPHERNSFENIENNNSTETLLANGNGVKPEHVNTEESDSLIQQMEWRLVCICLLMGCFELGEGSYLTQCTNSIRELGNNRRIVTRTKEYKSYDFFVHKKLPELPRYAFTDVYLQLNLTNDDDYTLYQGVDCASAVSNIDDDNRWFGFFKTPVFTRSRQLDLFNDTVIAISTMQPYEISVIFKNVNMIRLSLFVCCILIFLFSRHIVRHAGFFYVCGSSFGVVASILLIAFVAYRFAPRGLIGAPIMLGGWSMSLYILHYAWTHFTSIMMLYKVYVISYFVGVILISLAICYKRGPPTDVRSQDLMQWSLQGISLCLIYASCQLTQLSMMTAATLFIYQLLGRWLSPLIGFLFLPLTGPYKWFKFHFFPPRHEFLTMEEYHKQAQLTTERELEKLRQYCLSPKADSWKLMSNVRSPNRLARFSQGAENHISNRELRLYEEYESERENELEDDFEEDDGRLNGSDEDVRGVEDEEQEEEESWDEIVVRRKSRDNRPASVERYRVPPNISSTLTQRISHYSPRNLDSSRNSYSSPRTRQPVVTSPRNLHNQSAHSSRHSNGKRHSKGNASYL</sequence>
<keyword evidence="11" id="KW-0539">Nucleus</keyword>
<organism evidence="14 15">
    <name type="scientific">Diploscapter pachys</name>
    <dbReference type="NCBI Taxonomy" id="2018661"/>
    <lineage>
        <taxon>Eukaryota</taxon>
        <taxon>Metazoa</taxon>
        <taxon>Ecdysozoa</taxon>
        <taxon>Nematoda</taxon>
        <taxon>Chromadorea</taxon>
        <taxon>Rhabditida</taxon>
        <taxon>Rhabditina</taxon>
        <taxon>Rhabditomorpha</taxon>
        <taxon>Rhabditoidea</taxon>
        <taxon>Rhabditidae</taxon>
        <taxon>Diploscapter</taxon>
    </lineage>
</organism>
<feature type="region of interest" description="Disordered" evidence="12">
    <location>
        <begin position="881"/>
        <end position="1005"/>
    </location>
</feature>
<feature type="compositionally biased region" description="Polar residues" evidence="12">
    <location>
        <begin position="941"/>
        <end position="951"/>
    </location>
</feature>
<feature type="transmembrane region" description="Helical" evidence="13">
    <location>
        <begin position="779"/>
        <end position="798"/>
    </location>
</feature>
<dbReference type="SUPFAM" id="SSF56784">
    <property type="entry name" value="HAD-like"/>
    <property type="match status" value="1"/>
</dbReference>
<evidence type="ECO:0000256" key="13">
    <source>
        <dbReference type="SAM" id="Phobius"/>
    </source>
</evidence>
<keyword evidence="6" id="KW-0732">Signal</keyword>
<keyword evidence="9 13" id="KW-1133">Transmembrane helix</keyword>
<evidence type="ECO:0000256" key="5">
    <source>
        <dbReference type="ARBA" id="ARBA00022723"/>
    </source>
</evidence>
<evidence type="ECO:0000313" key="14">
    <source>
        <dbReference type="EMBL" id="PAV58396.1"/>
    </source>
</evidence>
<evidence type="ECO:0000256" key="12">
    <source>
        <dbReference type="SAM" id="MobiDB-lite"/>
    </source>
</evidence>
<dbReference type="AlphaFoldDB" id="A0A2A2J9G2"/>
<dbReference type="Pfam" id="PF10225">
    <property type="entry name" value="NEMP"/>
    <property type="match status" value="1"/>
</dbReference>
<feature type="transmembrane region" description="Helical" evidence="13">
    <location>
        <begin position="676"/>
        <end position="697"/>
    </location>
</feature>
<feature type="compositionally biased region" description="Basic and acidic residues" evidence="12">
    <location>
        <begin position="927"/>
        <end position="937"/>
    </location>
</feature>
<reference evidence="14 15" key="1">
    <citation type="journal article" date="2017" name="Curr. Biol.">
        <title>Genome architecture and evolution of a unichromosomal asexual nematode.</title>
        <authorList>
            <person name="Fradin H."/>
            <person name="Zegar C."/>
            <person name="Gutwein M."/>
            <person name="Lucas J."/>
            <person name="Kovtun M."/>
            <person name="Corcoran D."/>
            <person name="Baugh L.R."/>
            <person name="Kiontke K."/>
            <person name="Gunsalus K."/>
            <person name="Fitch D.H."/>
            <person name="Piano F."/>
        </authorList>
    </citation>
    <scope>NUCLEOTIDE SEQUENCE [LARGE SCALE GENOMIC DNA]</scope>
    <source>
        <strain evidence="14">PF1309</strain>
    </source>
</reference>
<comment type="subcellular location">
    <subcellularLocation>
        <location evidence="1">Nucleus inner membrane</location>
        <topology evidence="1">Multi-pass membrane protein</topology>
        <orientation evidence="1">Nucleoplasmic side</orientation>
    </subcellularLocation>
</comment>
<dbReference type="Pfam" id="PF05761">
    <property type="entry name" value="5_nucleotid"/>
    <property type="match status" value="1"/>
</dbReference>
<keyword evidence="10 13" id="KW-0472">Membrane</keyword>
<evidence type="ECO:0000313" key="15">
    <source>
        <dbReference type="Proteomes" id="UP000218231"/>
    </source>
</evidence>
<dbReference type="OrthoDB" id="10252832at2759"/>
<gene>
    <name evidence="14" type="ORF">WR25_23937</name>
</gene>
<proteinExistence type="inferred from homology"/>
<dbReference type="InterPro" id="IPR023214">
    <property type="entry name" value="HAD_sf"/>
</dbReference>
<comment type="similarity">
    <text evidence="3">Belongs to the 5'(3')-deoxyribonucleotidase family.</text>
</comment>
<evidence type="ECO:0000256" key="10">
    <source>
        <dbReference type="ARBA" id="ARBA00023136"/>
    </source>
</evidence>
<accession>A0A2A2J9G2</accession>
<feature type="compositionally biased region" description="Acidic residues" evidence="12">
    <location>
        <begin position="906"/>
        <end position="917"/>
    </location>
</feature>
<evidence type="ECO:0000256" key="6">
    <source>
        <dbReference type="ARBA" id="ARBA00022729"/>
    </source>
</evidence>
<name>A0A2A2J9G2_9BILA</name>
<dbReference type="PANTHER" id="PTHR12103">
    <property type="entry name" value="5'-NUCLEOTIDASE DOMAIN-CONTAINING"/>
    <property type="match status" value="1"/>
</dbReference>
<dbReference type="Gene3D" id="3.40.50.1000">
    <property type="entry name" value="HAD superfamily/HAD-like"/>
    <property type="match status" value="1"/>
</dbReference>
<feature type="compositionally biased region" description="Basic residues" evidence="12">
    <location>
        <begin position="988"/>
        <end position="999"/>
    </location>
</feature>
<dbReference type="InterPro" id="IPR008380">
    <property type="entry name" value="HAD-SF_hydro_IG_5-nucl"/>
</dbReference>
<dbReference type="InterPro" id="IPR019358">
    <property type="entry name" value="NEMP_fam"/>
</dbReference>
<comment type="similarity">
    <text evidence="2">Belongs to the NEMP family.</text>
</comment>
<dbReference type="GO" id="GO:0005637">
    <property type="term" value="C:nuclear inner membrane"/>
    <property type="evidence" value="ECO:0007669"/>
    <property type="project" value="UniProtKB-SubCell"/>
</dbReference>
<keyword evidence="7" id="KW-0378">Hydrolase</keyword>
<dbReference type="PANTHER" id="PTHR12103:SF15">
    <property type="entry name" value="CYTOSOLIC PURINE 5'-NUCLEOTIDASE"/>
    <property type="match status" value="1"/>
</dbReference>
<feature type="transmembrane region" description="Helical" evidence="13">
    <location>
        <begin position="647"/>
        <end position="669"/>
    </location>
</feature>
<evidence type="ECO:0000256" key="11">
    <source>
        <dbReference type="ARBA" id="ARBA00023242"/>
    </source>
</evidence>
<protein>
    <submittedName>
        <fullName evidence="14">Uncharacterized protein</fullName>
    </submittedName>
</protein>
<evidence type="ECO:0000256" key="9">
    <source>
        <dbReference type="ARBA" id="ARBA00022989"/>
    </source>
</evidence>